<organism evidence="1 2">
    <name type="scientific">Robertmurraya beringensis</name>
    <dbReference type="NCBI Taxonomy" id="641660"/>
    <lineage>
        <taxon>Bacteria</taxon>
        <taxon>Bacillati</taxon>
        <taxon>Bacillota</taxon>
        <taxon>Bacilli</taxon>
        <taxon>Bacillales</taxon>
        <taxon>Bacillaceae</taxon>
        <taxon>Robertmurraya</taxon>
    </lineage>
</organism>
<gene>
    <name evidence="1" type="ORF">ACFFHF_15975</name>
</gene>
<accession>A0ABV6KUL7</accession>
<dbReference type="RefSeq" id="WP_160548498.1">
    <property type="nucleotide sequence ID" value="NZ_JBHLUU010000109.1"/>
</dbReference>
<dbReference type="EMBL" id="JBHLUU010000109">
    <property type="protein sequence ID" value="MFC0476702.1"/>
    <property type="molecule type" value="Genomic_DNA"/>
</dbReference>
<dbReference type="Proteomes" id="UP001589738">
    <property type="component" value="Unassembled WGS sequence"/>
</dbReference>
<comment type="caution">
    <text evidence="1">The sequence shown here is derived from an EMBL/GenBank/DDBJ whole genome shotgun (WGS) entry which is preliminary data.</text>
</comment>
<protein>
    <submittedName>
        <fullName evidence="1">Uncharacterized protein</fullName>
    </submittedName>
</protein>
<evidence type="ECO:0000313" key="1">
    <source>
        <dbReference type="EMBL" id="MFC0476702.1"/>
    </source>
</evidence>
<reference evidence="1 2" key="1">
    <citation type="submission" date="2024-09" db="EMBL/GenBank/DDBJ databases">
        <authorList>
            <person name="Sun Q."/>
            <person name="Mori K."/>
        </authorList>
    </citation>
    <scope>NUCLEOTIDE SEQUENCE [LARGE SCALE GENOMIC DNA]</scope>
    <source>
        <strain evidence="1 2">CGMCC 1.9126</strain>
    </source>
</reference>
<keyword evidence="2" id="KW-1185">Reference proteome</keyword>
<name>A0ABV6KUL7_9BACI</name>
<evidence type="ECO:0000313" key="2">
    <source>
        <dbReference type="Proteomes" id="UP001589738"/>
    </source>
</evidence>
<proteinExistence type="predicted"/>
<sequence length="45" mass="5264">MAIDLTYTEKELKEMQKNARKKKILALVNKACDRNDEALRKLSKN</sequence>